<evidence type="ECO:0000313" key="2">
    <source>
        <dbReference type="EMBL" id="MDQ0207648.1"/>
    </source>
</evidence>
<reference evidence="2 3" key="1">
    <citation type="submission" date="2023-07" db="EMBL/GenBank/DDBJ databases">
        <title>Genomic Encyclopedia of Type Strains, Phase IV (KMG-IV): sequencing the most valuable type-strain genomes for metagenomic binning, comparative biology and taxonomic classification.</title>
        <authorList>
            <person name="Goeker M."/>
        </authorList>
    </citation>
    <scope>NUCLEOTIDE SEQUENCE [LARGE SCALE GENOMIC DNA]</scope>
    <source>
        <strain evidence="2 3">DSM 19154</strain>
    </source>
</reference>
<dbReference type="RefSeq" id="WP_306983104.1">
    <property type="nucleotide sequence ID" value="NZ_JAUSUA010000003.1"/>
</dbReference>
<keyword evidence="3" id="KW-1185">Reference proteome</keyword>
<dbReference type="SUPFAM" id="SSF54001">
    <property type="entry name" value="Cysteine proteinases"/>
    <property type="match status" value="1"/>
</dbReference>
<protein>
    <submittedName>
        <fullName evidence="2">Arylamine N-acetyltransferase</fullName>
    </submittedName>
</protein>
<dbReference type="Pfam" id="PF00797">
    <property type="entry name" value="Acetyltransf_2"/>
    <property type="match status" value="1"/>
</dbReference>
<name>A0ABT9YIF8_9BACI</name>
<dbReference type="InterPro" id="IPR001447">
    <property type="entry name" value="Arylamine_N-AcTrfase"/>
</dbReference>
<comment type="similarity">
    <text evidence="1">Belongs to the arylamine N-acetyltransferase family.</text>
</comment>
<dbReference type="EMBL" id="JAUSUA010000003">
    <property type="protein sequence ID" value="MDQ0207648.1"/>
    <property type="molecule type" value="Genomic_DNA"/>
</dbReference>
<dbReference type="Proteomes" id="UP001225034">
    <property type="component" value="Unassembled WGS sequence"/>
</dbReference>
<accession>A0ABT9YIF8</accession>
<dbReference type="PANTHER" id="PTHR11786:SF0">
    <property type="entry name" value="ARYLAMINE N-ACETYLTRANSFERASE 4-RELATED"/>
    <property type="match status" value="1"/>
</dbReference>
<dbReference type="Gene3D" id="3.30.2140.20">
    <property type="match status" value="1"/>
</dbReference>
<dbReference type="InterPro" id="IPR038765">
    <property type="entry name" value="Papain-like_cys_pep_sf"/>
</dbReference>
<evidence type="ECO:0000313" key="3">
    <source>
        <dbReference type="Proteomes" id="UP001225034"/>
    </source>
</evidence>
<sequence>MKKKTMMKYTQIMNIEIKPPTFHYLQDLCKAHLHTFAFENISKLYSIQKGERWIPSAEHFIENYLNYQFGGTCFTLNSTFMQLLTELGFDCSLVKLGQTHLAIIVQLDHQAYYVDVGSTAPIFEPINLDLEANTERRFGKEKMEITKSGNQFEYIRWVNGQNRDMQWTFTMNEEIELEHFKPIYEKSIQPGTPFMKILRCQLWQTDQGRSLSLLNNLFTIRYPDGGDTNVTLSTVYDIKQVLETEFRLGKLPVREAVEELERLGIDVFEKA</sequence>
<dbReference type="InterPro" id="IPR053710">
    <property type="entry name" value="Arylamine_NAT_domain_sf"/>
</dbReference>
<comment type="caution">
    <text evidence="2">The sequence shown here is derived from an EMBL/GenBank/DDBJ whole genome shotgun (WGS) entry which is preliminary data.</text>
</comment>
<dbReference type="PANTHER" id="PTHR11786">
    <property type="entry name" value="N-HYDROXYARYLAMINE O-ACETYLTRANSFERASE"/>
    <property type="match status" value="1"/>
</dbReference>
<evidence type="ECO:0000256" key="1">
    <source>
        <dbReference type="ARBA" id="ARBA00006547"/>
    </source>
</evidence>
<proteinExistence type="inferred from homology"/>
<organism evidence="2 3">
    <name type="scientific">Alkalicoccobacillus murimartini</name>
    <dbReference type="NCBI Taxonomy" id="171685"/>
    <lineage>
        <taxon>Bacteria</taxon>
        <taxon>Bacillati</taxon>
        <taxon>Bacillota</taxon>
        <taxon>Bacilli</taxon>
        <taxon>Bacillales</taxon>
        <taxon>Bacillaceae</taxon>
        <taxon>Alkalicoccobacillus</taxon>
    </lineage>
</organism>
<gene>
    <name evidence="2" type="ORF">J2S05_002449</name>
</gene>